<accession>A8N5J0</accession>
<keyword evidence="3" id="KW-1185">Reference proteome</keyword>
<gene>
    <name evidence="2" type="ORF">CC1G_04568</name>
</gene>
<feature type="compositionally biased region" description="Basic and acidic residues" evidence="1">
    <location>
        <begin position="25"/>
        <end position="39"/>
    </location>
</feature>
<dbReference type="STRING" id="240176.A8N5J0"/>
<protein>
    <recommendedName>
        <fullName evidence="4">DUF1168 domain-containing protein</fullName>
    </recommendedName>
</protein>
<dbReference type="Proteomes" id="UP000001861">
    <property type="component" value="Unassembled WGS sequence"/>
</dbReference>
<dbReference type="EMBL" id="AACS02000003">
    <property type="protein sequence ID" value="EAU91800.1"/>
    <property type="molecule type" value="Genomic_DNA"/>
</dbReference>
<evidence type="ECO:0008006" key="4">
    <source>
        <dbReference type="Google" id="ProtNLM"/>
    </source>
</evidence>
<evidence type="ECO:0000256" key="1">
    <source>
        <dbReference type="SAM" id="MobiDB-lite"/>
    </source>
</evidence>
<dbReference type="OMA" id="AKITIHE"/>
<dbReference type="GO" id="GO:0019901">
    <property type="term" value="F:protein kinase binding"/>
    <property type="evidence" value="ECO:0007669"/>
    <property type="project" value="TreeGrafter"/>
</dbReference>
<dbReference type="AlphaFoldDB" id="A8N5J0"/>
<dbReference type="GO" id="GO:0004860">
    <property type="term" value="F:protein kinase inhibitor activity"/>
    <property type="evidence" value="ECO:0007669"/>
    <property type="project" value="TreeGrafter"/>
</dbReference>
<feature type="compositionally biased region" description="Pro residues" evidence="1">
    <location>
        <begin position="194"/>
        <end position="209"/>
    </location>
</feature>
<dbReference type="RefSeq" id="XP_001830135.1">
    <property type="nucleotide sequence ID" value="XM_001830083.1"/>
</dbReference>
<dbReference type="InParanoid" id="A8N5J0"/>
<feature type="compositionally biased region" description="Basic residues" evidence="1">
    <location>
        <begin position="121"/>
        <end position="133"/>
    </location>
</feature>
<dbReference type="VEuPathDB" id="FungiDB:CC1G_04568"/>
<organism evidence="2 3">
    <name type="scientific">Coprinopsis cinerea (strain Okayama-7 / 130 / ATCC MYA-4618 / FGSC 9003)</name>
    <name type="common">Inky cap fungus</name>
    <name type="synonym">Hormographiella aspergillata</name>
    <dbReference type="NCBI Taxonomy" id="240176"/>
    <lineage>
        <taxon>Eukaryota</taxon>
        <taxon>Fungi</taxon>
        <taxon>Dikarya</taxon>
        <taxon>Basidiomycota</taxon>
        <taxon>Agaricomycotina</taxon>
        <taxon>Agaricomycetes</taxon>
        <taxon>Agaricomycetidae</taxon>
        <taxon>Agaricales</taxon>
        <taxon>Agaricineae</taxon>
        <taxon>Psathyrellaceae</taxon>
        <taxon>Coprinopsis</taxon>
    </lineage>
</organism>
<feature type="region of interest" description="Disordered" evidence="1">
    <location>
        <begin position="106"/>
        <end position="223"/>
    </location>
</feature>
<feature type="compositionally biased region" description="Basic and acidic residues" evidence="1">
    <location>
        <begin position="134"/>
        <end position="155"/>
    </location>
</feature>
<dbReference type="eggNOG" id="KOG4055">
    <property type="taxonomic scope" value="Eukaryota"/>
</dbReference>
<comment type="caution">
    <text evidence="2">The sequence shown here is derived from an EMBL/GenBank/DDBJ whole genome shotgun (WGS) entry which is preliminary data.</text>
</comment>
<dbReference type="GO" id="GO:0005730">
    <property type="term" value="C:nucleolus"/>
    <property type="evidence" value="ECO:0007669"/>
    <property type="project" value="TreeGrafter"/>
</dbReference>
<dbReference type="PANTHER" id="PTHR13507">
    <property type="entry name" value="PRKR-INTERACTING PROTEIN 1"/>
    <property type="match status" value="1"/>
</dbReference>
<proteinExistence type="predicted"/>
<evidence type="ECO:0000313" key="3">
    <source>
        <dbReference type="Proteomes" id="UP000001861"/>
    </source>
</evidence>
<evidence type="ECO:0000313" key="2">
    <source>
        <dbReference type="EMBL" id="EAU91800.1"/>
    </source>
</evidence>
<reference evidence="2 3" key="1">
    <citation type="journal article" date="2010" name="Proc. Natl. Acad. Sci. U.S.A.">
        <title>Insights into evolution of multicellular fungi from the assembled chromosomes of the mushroom Coprinopsis cinerea (Coprinus cinereus).</title>
        <authorList>
            <person name="Stajich J.E."/>
            <person name="Wilke S.K."/>
            <person name="Ahren D."/>
            <person name="Au C.H."/>
            <person name="Birren B.W."/>
            <person name="Borodovsky M."/>
            <person name="Burns C."/>
            <person name="Canback B."/>
            <person name="Casselton L.A."/>
            <person name="Cheng C.K."/>
            <person name="Deng J."/>
            <person name="Dietrich F.S."/>
            <person name="Fargo D.C."/>
            <person name="Farman M.L."/>
            <person name="Gathman A.C."/>
            <person name="Goldberg J."/>
            <person name="Guigo R."/>
            <person name="Hoegger P.J."/>
            <person name="Hooker J.B."/>
            <person name="Huggins A."/>
            <person name="James T.Y."/>
            <person name="Kamada T."/>
            <person name="Kilaru S."/>
            <person name="Kodira C."/>
            <person name="Kues U."/>
            <person name="Kupfer D."/>
            <person name="Kwan H.S."/>
            <person name="Lomsadze A."/>
            <person name="Li W."/>
            <person name="Lilly W.W."/>
            <person name="Ma L.J."/>
            <person name="Mackey A.J."/>
            <person name="Manning G."/>
            <person name="Martin F."/>
            <person name="Muraguchi H."/>
            <person name="Natvig D.O."/>
            <person name="Palmerini H."/>
            <person name="Ramesh M.A."/>
            <person name="Rehmeyer C.J."/>
            <person name="Roe B.A."/>
            <person name="Shenoy N."/>
            <person name="Stanke M."/>
            <person name="Ter-Hovhannisyan V."/>
            <person name="Tunlid A."/>
            <person name="Velagapudi R."/>
            <person name="Vision T.J."/>
            <person name="Zeng Q."/>
            <person name="Zolan M.E."/>
            <person name="Pukkila P.J."/>
        </authorList>
    </citation>
    <scope>NUCLEOTIDE SEQUENCE [LARGE SCALE GENOMIC DNA]</scope>
    <source>
        <strain evidence="3">Okayama-7 / 130 / ATCC MYA-4618 / FGSC 9003</strain>
    </source>
</reference>
<dbReference type="OrthoDB" id="10067079at2759"/>
<dbReference type="Pfam" id="PF06658">
    <property type="entry name" value="DUF1168"/>
    <property type="match status" value="1"/>
</dbReference>
<name>A8N5J0_COPC7</name>
<dbReference type="GeneID" id="6006573"/>
<dbReference type="InterPro" id="IPR009548">
    <property type="entry name" value="Prkrip1"/>
</dbReference>
<dbReference type="GO" id="GO:0003725">
    <property type="term" value="F:double-stranded RNA binding"/>
    <property type="evidence" value="ECO:0007669"/>
    <property type="project" value="InterPro"/>
</dbReference>
<feature type="region of interest" description="Disordered" evidence="1">
    <location>
        <begin position="1"/>
        <end position="53"/>
    </location>
</feature>
<dbReference type="KEGG" id="cci:CC1G_04568"/>
<dbReference type="PANTHER" id="PTHR13507:SF0">
    <property type="entry name" value="PRKR-INTERACTING PROTEIN 1"/>
    <property type="match status" value="1"/>
</dbReference>
<sequence length="223" mass="24407">MTSPSPGPSSAPGTATYKHALTPVEKQRSQLERLLKDPAKPAYIPPPPKEKTIRPAREMMKNVQGSSAGAGSGEFHVYKAARRREYERLKLLEEEAQKEAIAAEFERKRKEAEEAANAKTAKNRAKRQKKKERAKGAANKEKEASGSGDEAKAVDDGSSAPLKKRRLVNGKELVFKRPGEESGSEDEGEEVGPQAPPQPQVQEPEPAPIPIVETPRITIIEDD</sequence>